<feature type="transmembrane region" description="Helical" evidence="1">
    <location>
        <begin position="140"/>
        <end position="159"/>
    </location>
</feature>
<dbReference type="AlphaFoldDB" id="A0A0F9NSD5"/>
<accession>A0A0F9NSD5</accession>
<evidence type="ECO:0000256" key="1">
    <source>
        <dbReference type="SAM" id="Phobius"/>
    </source>
</evidence>
<keyword evidence="1" id="KW-0812">Transmembrane</keyword>
<organism evidence="2">
    <name type="scientific">marine sediment metagenome</name>
    <dbReference type="NCBI Taxonomy" id="412755"/>
    <lineage>
        <taxon>unclassified sequences</taxon>
        <taxon>metagenomes</taxon>
        <taxon>ecological metagenomes</taxon>
    </lineage>
</organism>
<feature type="transmembrane region" description="Helical" evidence="1">
    <location>
        <begin position="21"/>
        <end position="46"/>
    </location>
</feature>
<reference evidence="2" key="1">
    <citation type="journal article" date="2015" name="Nature">
        <title>Complex archaea that bridge the gap between prokaryotes and eukaryotes.</title>
        <authorList>
            <person name="Spang A."/>
            <person name="Saw J.H."/>
            <person name="Jorgensen S.L."/>
            <person name="Zaremba-Niedzwiedzka K."/>
            <person name="Martijn J."/>
            <person name="Lind A.E."/>
            <person name="van Eijk R."/>
            <person name="Schleper C."/>
            <person name="Guy L."/>
            <person name="Ettema T.J."/>
        </authorList>
    </citation>
    <scope>NUCLEOTIDE SEQUENCE</scope>
</reference>
<keyword evidence="1" id="KW-1133">Transmembrane helix</keyword>
<comment type="caution">
    <text evidence="2">The sequence shown here is derived from an EMBL/GenBank/DDBJ whole genome shotgun (WGS) entry which is preliminary data.</text>
</comment>
<feature type="transmembrane region" description="Helical" evidence="1">
    <location>
        <begin position="58"/>
        <end position="87"/>
    </location>
</feature>
<dbReference type="EMBL" id="LAZR01003207">
    <property type="protein sequence ID" value="KKN20799.1"/>
    <property type="molecule type" value="Genomic_DNA"/>
</dbReference>
<proteinExistence type="predicted"/>
<evidence type="ECO:0000313" key="2">
    <source>
        <dbReference type="EMBL" id="KKN20799.1"/>
    </source>
</evidence>
<feature type="transmembrane region" description="Helical" evidence="1">
    <location>
        <begin position="108"/>
        <end position="134"/>
    </location>
</feature>
<gene>
    <name evidence="2" type="ORF">LCGC14_0931870</name>
</gene>
<name>A0A0F9NSD5_9ZZZZ</name>
<keyword evidence="1" id="KW-0472">Membrane</keyword>
<sequence length="171" mass="20333">MEGKVVSKRQLKRDYKGEAPHRTVSVISWISKLLLQFLIFTLIYALSIEMIKDKYHNLFIEFLFVSFWLIIADLSAYLTVLIVKILIIGKTRYILSVKREKRNYSRKIIEYVCYIGIRSFFYVIGLVLLLTILLSERMPLFWAYLFIWLGIFIISKLLAKLISVWFTKTIY</sequence>
<protein>
    <submittedName>
        <fullName evidence="2">Uncharacterized protein</fullName>
    </submittedName>
</protein>